<comment type="caution">
    <text evidence="2">The sequence shown here is derived from an EMBL/GenBank/DDBJ whole genome shotgun (WGS) entry which is preliminary data.</text>
</comment>
<accession>A0A0B8Z916</accession>
<dbReference type="AlphaFoldDB" id="A0A0B8Z916"/>
<dbReference type="STRING" id="48936.NJ75_04026"/>
<name>A0A0B8Z916_9SPHN</name>
<reference evidence="2 3" key="1">
    <citation type="submission" date="2014-10" db="EMBL/GenBank/DDBJ databases">
        <title>Draft genome sequence of Novosphingobium subterraneum DSM 12447.</title>
        <authorList>
            <person name="Gan H.M."/>
            <person name="Gan H.Y."/>
            <person name="Savka M.A."/>
        </authorList>
    </citation>
    <scope>NUCLEOTIDE SEQUENCE [LARGE SCALE GENOMIC DNA]</scope>
    <source>
        <strain evidence="2 3">DSM 12447</strain>
    </source>
</reference>
<proteinExistence type="predicted"/>
<gene>
    <name evidence="2" type="ORF">NJ75_04026</name>
</gene>
<keyword evidence="1" id="KW-1133">Transmembrane helix</keyword>
<evidence type="ECO:0000313" key="2">
    <source>
        <dbReference type="EMBL" id="KHS42711.1"/>
    </source>
</evidence>
<evidence type="ECO:0000313" key="3">
    <source>
        <dbReference type="Proteomes" id="UP000031338"/>
    </source>
</evidence>
<organism evidence="2 3">
    <name type="scientific">Novosphingobium subterraneum</name>
    <dbReference type="NCBI Taxonomy" id="48936"/>
    <lineage>
        <taxon>Bacteria</taxon>
        <taxon>Pseudomonadati</taxon>
        <taxon>Pseudomonadota</taxon>
        <taxon>Alphaproteobacteria</taxon>
        <taxon>Sphingomonadales</taxon>
        <taxon>Sphingomonadaceae</taxon>
        <taxon>Novosphingobium</taxon>
    </lineage>
</organism>
<dbReference type="Proteomes" id="UP000031338">
    <property type="component" value="Unassembled WGS sequence"/>
</dbReference>
<keyword evidence="3" id="KW-1185">Reference proteome</keyword>
<protein>
    <submittedName>
        <fullName evidence="2">Uncharacterized protein</fullName>
    </submittedName>
</protein>
<feature type="transmembrane region" description="Helical" evidence="1">
    <location>
        <begin position="43"/>
        <end position="66"/>
    </location>
</feature>
<evidence type="ECO:0000256" key="1">
    <source>
        <dbReference type="SAM" id="Phobius"/>
    </source>
</evidence>
<keyword evidence="1" id="KW-0812">Transmembrane</keyword>
<keyword evidence="1" id="KW-0472">Membrane</keyword>
<dbReference type="EMBL" id="JRVC01000026">
    <property type="protein sequence ID" value="KHS42711.1"/>
    <property type="molecule type" value="Genomic_DNA"/>
</dbReference>
<sequence length="70" mass="8121">MKCLLGILSVIIGLEGFWSALRNRHLRDKSGWIYVRAERQPLYFWVMTGVFALMVVTGGFLLYLAITEIW</sequence>